<dbReference type="InterPro" id="IPR036922">
    <property type="entry name" value="Rieske_2Fe-2S_sf"/>
</dbReference>
<dbReference type="PROSITE" id="PS51296">
    <property type="entry name" value="RIESKE"/>
    <property type="match status" value="1"/>
</dbReference>
<dbReference type="SUPFAM" id="SSF55961">
    <property type="entry name" value="Bet v1-like"/>
    <property type="match status" value="1"/>
</dbReference>
<dbReference type="PANTHER" id="PTHR21266">
    <property type="entry name" value="IRON-SULFUR DOMAIN CONTAINING PROTEIN"/>
    <property type="match status" value="1"/>
</dbReference>
<dbReference type="AlphaFoldDB" id="A0A1M7AK89"/>
<evidence type="ECO:0000256" key="4">
    <source>
        <dbReference type="ARBA" id="ARBA00023004"/>
    </source>
</evidence>
<proteinExistence type="predicted"/>
<evidence type="ECO:0000256" key="3">
    <source>
        <dbReference type="ARBA" id="ARBA00023002"/>
    </source>
</evidence>
<dbReference type="Proteomes" id="UP000189935">
    <property type="component" value="Chromosome I"/>
</dbReference>
<keyword evidence="5" id="KW-0411">Iron-sulfur</keyword>
<dbReference type="CDD" id="cd03479">
    <property type="entry name" value="Rieske_RO_Alpha_PhDO_like"/>
    <property type="match status" value="1"/>
</dbReference>
<dbReference type="InterPro" id="IPR050584">
    <property type="entry name" value="Cholesterol_7-desaturase"/>
</dbReference>
<feature type="domain" description="Rieske" evidence="6">
    <location>
        <begin position="27"/>
        <end position="133"/>
    </location>
</feature>
<dbReference type="InterPro" id="IPR045623">
    <property type="entry name" value="LigXa_C"/>
</dbReference>
<organism evidence="7 8">
    <name type="scientific">Bradyrhizobium lablabi</name>
    <dbReference type="NCBI Taxonomy" id="722472"/>
    <lineage>
        <taxon>Bacteria</taxon>
        <taxon>Pseudomonadati</taxon>
        <taxon>Pseudomonadota</taxon>
        <taxon>Alphaproteobacteria</taxon>
        <taxon>Hyphomicrobiales</taxon>
        <taxon>Nitrobacteraceae</taxon>
        <taxon>Bradyrhizobium</taxon>
    </lineage>
</organism>
<keyword evidence="2" id="KW-0479">Metal-binding</keyword>
<keyword evidence="4" id="KW-0408">Iron</keyword>
<evidence type="ECO:0000313" key="7">
    <source>
        <dbReference type="EMBL" id="SHL43201.1"/>
    </source>
</evidence>
<dbReference type="GO" id="GO:0046872">
    <property type="term" value="F:metal ion binding"/>
    <property type="evidence" value="ECO:0007669"/>
    <property type="project" value="UniProtKB-KW"/>
</dbReference>
<dbReference type="SUPFAM" id="SSF50022">
    <property type="entry name" value="ISP domain"/>
    <property type="match status" value="1"/>
</dbReference>
<dbReference type="GO" id="GO:0051537">
    <property type="term" value="F:2 iron, 2 sulfur cluster binding"/>
    <property type="evidence" value="ECO:0007669"/>
    <property type="project" value="UniProtKB-KW"/>
</dbReference>
<dbReference type="RefSeq" id="WP_079543144.1">
    <property type="nucleotide sequence ID" value="NZ_LT670844.1"/>
</dbReference>
<reference evidence="7 8" key="1">
    <citation type="submission" date="2016-11" db="EMBL/GenBank/DDBJ databases">
        <authorList>
            <person name="Jaros S."/>
            <person name="Januszkiewicz K."/>
            <person name="Wedrychowicz H."/>
        </authorList>
    </citation>
    <scope>NUCLEOTIDE SEQUENCE [LARGE SCALE GENOMIC DNA]</scope>
    <source>
        <strain evidence="7 8">GAS499</strain>
    </source>
</reference>
<dbReference type="InterPro" id="IPR017941">
    <property type="entry name" value="Rieske_2Fe-2S"/>
</dbReference>
<evidence type="ECO:0000313" key="8">
    <source>
        <dbReference type="Proteomes" id="UP000189935"/>
    </source>
</evidence>
<protein>
    <submittedName>
        <fullName evidence="7">Phenylpropionate dioxygenase, large terminal subunit</fullName>
    </submittedName>
</protein>
<dbReference type="GO" id="GO:0051213">
    <property type="term" value="F:dioxygenase activity"/>
    <property type="evidence" value="ECO:0007669"/>
    <property type="project" value="UniProtKB-KW"/>
</dbReference>
<keyword evidence="1" id="KW-0001">2Fe-2S</keyword>
<gene>
    <name evidence="7" type="ORF">SAMN05444159_5888</name>
</gene>
<evidence type="ECO:0000256" key="2">
    <source>
        <dbReference type="ARBA" id="ARBA00022723"/>
    </source>
</evidence>
<keyword evidence="3" id="KW-0560">Oxidoreductase</keyword>
<name>A0A1M7AK89_9BRAD</name>
<dbReference type="PANTHER" id="PTHR21266:SF59">
    <property type="entry name" value="BLR4922 PROTEIN"/>
    <property type="match status" value="1"/>
</dbReference>
<dbReference type="OrthoDB" id="9800776at2"/>
<dbReference type="Pfam" id="PF19301">
    <property type="entry name" value="LigXa_C"/>
    <property type="match status" value="1"/>
</dbReference>
<evidence type="ECO:0000259" key="6">
    <source>
        <dbReference type="PROSITE" id="PS51296"/>
    </source>
</evidence>
<accession>A0A1M7AK89</accession>
<dbReference type="EMBL" id="LT670844">
    <property type="protein sequence ID" value="SHL43201.1"/>
    <property type="molecule type" value="Genomic_DNA"/>
</dbReference>
<sequence length="444" mass="49305">MTTATEGRELTEVGPGTVMGELMRQYWIPAAQSSELARDGAPVRLMLLGEKLIAFRDSAGRVGVMDHRCPHRCASLFLGRNEEGGIRCIYHGWKFDVAGNCVDMASVPPHQDFKHKVKAKAYPAVERAGVVWVYMGSSAKAPPLPAFEILDVPDDEVSVTFIQRECNYLQAIEGEIDTSHFGFLHAGHVDPDDVPEDDPVHHTITNRAPEYHITDAAWGTQYAAYRAAGPDSTYWRFANFLFPFWSQAPNGEFGSHVHARAWVPLDDGHTMFCFLRWKPGISALTQPQPAFKDGRPIGGTGRSNKFLPNTTDWLGRWRLVANASNDWGIDRAAQQSNAIYSGIDGIHLQDQAITESMGPVTDHAWEHLAPSDQMITRTRRRLLMAARALRDKGVMPPGAEDAEVFRGARSGYFVSDDKSSWQEIYARQLAEAVHPSPTPLRAAE</sequence>
<evidence type="ECO:0000256" key="5">
    <source>
        <dbReference type="ARBA" id="ARBA00023014"/>
    </source>
</evidence>
<evidence type="ECO:0000256" key="1">
    <source>
        <dbReference type="ARBA" id="ARBA00022714"/>
    </source>
</evidence>
<dbReference type="Pfam" id="PF00355">
    <property type="entry name" value="Rieske"/>
    <property type="match status" value="1"/>
</dbReference>
<dbReference type="Gene3D" id="3.90.380.10">
    <property type="entry name" value="Naphthalene 1,2-dioxygenase Alpha Subunit, Chain A, domain 1"/>
    <property type="match status" value="1"/>
</dbReference>
<dbReference type="Gene3D" id="2.102.10.10">
    <property type="entry name" value="Rieske [2Fe-2S] iron-sulphur domain"/>
    <property type="match status" value="1"/>
</dbReference>
<keyword evidence="7" id="KW-0223">Dioxygenase</keyword>